<name>A0A1H5CBS3_STRMJ</name>
<evidence type="ECO:0000256" key="1">
    <source>
        <dbReference type="ARBA" id="ARBA00005163"/>
    </source>
</evidence>
<accession>A0A1H5CBS3</accession>
<reference evidence="7" key="1">
    <citation type="submission" date="2016-10" db="EMBL/GenBank/DDBJ databases">
        <authorList>
            <person name="Varghese N."/>
            <person name="Submissions S."/>
        </authorList>
    </citation>
    <scope>NUCLEOTIDE SEQUENCE [LARGE SCALE GENOMIC DNA]</scope>
    <source>
        <strain evidence="7">DSM 40318</strain>
    </source>
</reference>
<dbReference type="Gene3D" id="1.10.580.10">
    <property type="entry name" value="Citrate Synthase, domain 1"/>
    <property type="match status" value="2"/>
</dbReference>
<feature type="region of interest" description="Disordered" evidence="5">
    <location>
        <begin position="257"/>
        <end position="287"/>
    </location>
</feature>
<dbReference type="NCBIfam" id="NF004864">
    <property type="entry name" value="PRK06224.1-1"/>
    <property type="match status" value="1"/>
</dbReference>
<dbReference type="AlphaFoldDB" id="A0A1H5CBS3"/>
<dbReference type="SUPFAM" id="SSF48256">
    <property type="entry name" value="Citrate synthase"/>
    <property type="match status" value="1"/>
</dbReference>
<dbReference type="InterPro" id="IPR016142">
    <property type="entry name" value="Citrate_synth-like_lrg_a-sub"/>
</dbReference>
<dbReference type="EC" id="2.3.3.16" evidence="3"/>
<evidence type="ECO:0000256" key="3">
    <source>
        <dbReference type="ARBA" id="ARBA00012972"/>
    </source>
</evidence>
<dbReference type="UniPathway" id="UPA00223"/>
<evidence type="ECO:0000256" key="4">
    <source>
        <dbReference type="ARBA" id="ARBA00022679"/>
    </source>
</evidence>
<protein>
    <recommendedName>
        <fullName evidence="3">citrate synthase (unknown stereospecificity)</fullName>
        <ecNumber evidence="3">2.3.3.16</ecNumber>
    </recommendedName>
</protein>
<dbReference type="PANTHER" id="PTHR11739">
    <property type="entry name" value="CITRATE SYNTHASE"/>
    <property type="match status" value="1"/>
</dbReference>
<comment type="similarity">
    <text evidence="2">Belongs to the citrate synthase family.</text>
</comment>
<evidence type="ECO:0000313" key="7">
    <source>
        <dbReference type="Proteomes" id="UP000198609"/>
    </source>
</evidence>
<dbReference type="GO" id="GO:0006099">
    <property type="term" value="P:tricarboxylic acid cycle"/>
    <property type="evidence" value="ECO:0007669"/>
    <property type="project" value="UniProtKB-UniPathway"/>
</dbReference>
<dbReference type="PANTHER" id="PTHR11739:SF4">
    <property type="entry name" value="CITRATE SYNTHASE, PEROXISOMAL"/>
    <property type="match status" value="1"/>
</dbReference>
<evidence type="ECO:0000313" key="6">
    <source>
        <dbReference type="EMBL" id="SED63780.1"/>
    </source>
</evidence>
<dbReference type="GO" id="GO:0005975">
    <property type="term" value="P:carbohydrate metabolic process"/>
    <property type="evidence" value="ECO:0007669"/>
    <property type="project" value="TreeGrafter"/>
</dbReference>
<dbReference type="InterPro" id="IPR036969">
    <property type="entry name" value="Citrate_synthase_sf"/>
</dbReference>
<dbReference type="GO" id="GO:0005829">
    <property type="term" value="C:cytosol"/>
    <property type="evidence" value="ECO:0007669"/>
    <property type="project" value="TreeGrafter"/>
</dbReference>
<organism evidence="6 7">
    <name type="scientific">Streptomyces melanosporofaciens</name>
    <dbReference type="NCBI Taxonomy" id="67327"/>
    <lineage>
        <taxon>Bacteria</taxon>
        <taxon>Bacillati</taxon>
        <taxon>Actinomycetota</taxon>
        <taxon>Actinomycetes</taxon>
        <taxon>Kitasatosporales</taxon>
        <taxon>Streptomycetaceae</taxon>
        <taxon>Streptomyces</taxon>
        <taxon>Streptomyces violaceusniger group</taxon>
    </lineage>
</organism>
<dbReference type="InterPro" id="IPR002020">
    <property type="entry name" value="Citrate_synthase"/>
</dbReference>
<dbReference type="EMBL" id="FNST01000002">
    <property type="protein sequence ID" value="SED63780.1"/>
    <property type="molecule type" value="Genomic_DNA"/>
</dbReference>
<dbReference type="Pfam" id="PF00285">
    <property type="entry name" value="Citrate_synt"/>
    <property type="match status" value="1"/>
</dbReference>
<sequence length="287" mass="30900">MTTPIPRTRAMRPADLNAVVDWWQTDIVDIEPGVIRLRGYPVEQLIGHVSFPAMIWLMLRGELPESRHADLFGAVLVAAVDHGPQAPSIATARMAATCGVGINNAMASGVNALGDVHGGAGEQCMRLLARVIDGQDKGEEVAFAVRRELDAWRTEHGRFIPGFGHRFHHVDPRAVRLAELVDEAHAADRVSGKYLAAAREIERSLSSSGRSVPMNIDGIAAAVLLELGFPWQLGRGVFILSRSVGICAHAFEQTRQGGRIKGPTPPAVGFRYTGPGPRSLPEEGSTS</sequence>
<proteinExistence type="inferred from homology"/>
<dbReference type="Gene3D" id="1.10.230.10">
    <property type="entry name" value="Cytochrome P450-Terp, domain 2"/>
    <property type="match status" value="1"/>
</dbReference>
<evidence type="ECO:0000256" key="5">
    <source>
        <dbReference type="SAM" id="MobiDB-lite"/>
    </source>
</evidence>
<dbReference type="InterPro" id="IPR016143">
    <property type="entry name" value="Citrate_synth-like_sm_a-sub"/>
</dbReference>
<keyword evidence="7" id="KW-1185">Reference proteome</keyword>
<evidence type="ECO:0000256" key="2">
    <source>
        <dbReference type="ARBA" id="ARBA00010566"/>
    </source>
</evidence>
<dbReference type="CDD" id="cd06100">
    <property type="entry name" value="CCL_ACL-C"/>
    <property type="match status" value="1"/>
</dbReference>
<dbReference type="GO" id="GO:0036440">
    <property type="term" value="F:citrate synthase activity"/>
    <property type="evidence" value="ECO:0007669"/>
    <property type="project" value="UniProtKB-EC"/>
</dbReference>
<comment type="pathway">
    <text evidence="1">Carbohydrate metabolism; tricarboxylic acid cycle.</text>
</comment>
<keyword evidence="4" id="KW-0808">Transferase</keyword>
<gene>
    <name evidence="6" type="ORF">SAMN04490356_9314</name>
</gene>
<dbReference type="Proteomes" id="UP000198609">
    <property type="component" value="Unassembled WGS sequence"/>
</dbReference>